<name>A0AAE0M4Y1_9PEZI</name>
<sequence length="1141" mass="127617">MDPFSALSLACNILAVIDFSQKLVSSTYQIYSSSTGVSDENEHLGRVTEDLRALVPQLKVPIGNAGSVTPEEAGLAALAEKCAEVSDELLALLEKLQAKPNSKSGSLRAGFRMMRKKGDLESLAKRIESYRGQILVRITSMMRDEQLSASKDVKDAVHETHETSGRALDTIKETKVDVLKAIQELQKRITQAGAGGSTQPSAVRQSETGIASKMDEIRGMLTQIIGLNTRAAYEEQVLRKLEFDEMHYREDSIEKEHEKTFRWLLYDPAGEDAEEDDSSSVRSETVFHSFADSDSEGDFEGEGDSQTGQYRSSSPTSAIYSEASQETRQQTEEPPERARTRDLFLTWLSSGKGVFYISGKAGSGKSTLMKYLCAEEQTQQRLEAWAAGKKLVFARFFFWANGSENQRSIQGLYRSILWKVLDACPDLVAELFPPHADKRRNRMPTSQFEPAVLETAFNHLINSKRVLESHRLCFFIDGLDEFEGDYWKLAKQLQTWSASEGVKICVSSRPYNEFEQAFADPSQLLHLHDLTELDMQQFVEDEFSADERFLGVRNTDPRYLELMNLVVVRAEGVFLWVRLVTRELLQGMGNAYSIVQLMKQLDTMPSGLHALFRSMFQSIGRHDRKGAARSFLLMTTPTRRVARRALSNHPLAHSIIDDLCDESYDTSDLYHGDIGPIISDAEIRTRVLVIRDRVIARCKGLLQLKLPDYGERHHPGKFEFAHRSVQEFLSDPEVKVELRVFAGSFEPTKYLCLAYLWQLKGLLNMWQIPNRENIEGYNIDLPSILTSSAVAMVASIDMWQKSGLCQDPFLDELDAMDKLCQKIPAALERIEEVDIDRDHFIHSLLPEICFGQKASMDVGIGSIADVVAAPGRVFLSLAASHGLRDFCASKVPGCNELFGTGCIHDMLLRASLAGNRLGKSSARLLMEDLLNKGAKPNQAVTGMVTSNSGGNITKQQWPGTVWTLYLSFTFVEGISPHVQRHELGMDASNFSLQVMETFLRHGADPSVLFVSCFHPEGDIDDSTFTKLLYFDLEQLVEALAMPARHKQPVLGLLRARPPPIPSASWGFNGSWLSSLLPRNSMKTTSSPAINRVETEVLRTTDFHVVKVLAPDQMASFHSGTAIPCIYKPEDGELTLCFQTCF</sequence>
<feature type="domain" description="DUF7791" evidence="5">
    <location>
        <begin position="656"/>
        <end position="761"/>
    </location>
</feature>
<dbReference type="Gene3D" id="3.40.50.300">
    <property type="entry name" value="P-loop containing nucleotide triphosphate hydrolases"/>
    <property type="match status" value="1"/>
</dbReference>
<feature type="region of interest" description="Disordered" evidence="2">
    <location>
        <begin position="289"/>
        <end position="338"/>
    </location>
</feature>
<dbReference type="SUPFAM" id="SSF52540">
    <property type="entry name" value="P-loop containing nucleoside triphosphate hydrolases"/>
    <property type="match status" value="1"/>
</dbReference>
<proteinExistence type="predicted"/>
<keyword evidence="1" id="KW-0677">Repeat</keyword>
<dbReference type="Pfam" id="PF25053">
    <property type="entry name" value="DUF7791"/>
    <property type="match status" value="1"/>
</dbReference>
<feature type="domain" description="Azaphilone pigments biosynthesis cluster protein L N-terminal" evidence="3">
    <location>
        <begin position="6"/>
        <end position="179"/>
    </location>
</feature>
<evidence type="ECO:0008006" key="8">
    <source>
        <dbReference type="Google" id="ProtNLM"/>
    </source>
</evidence>
<dbReference type="Pfam" id="PF17111">
    <property type="entry name" value="PigL_N"/>
    <property type="match status" value="1"/>
</dbReference>
<dbReference type="EMBL" id="JAUEPO010000006">
    <property type="protein sequence ID" value="KAK3319591.1"/>
    <property type="molecule type" value="Genomic_DNA"/>
</dbReference>
<dbReference type="InterPro" id="IPR027417">
    <property type="entry name" value="P-loop_NTPase"/>
</dbReference>
<feature type="domain" description="Nephrocystin 3-like N-terminal" evidence="4">
    <location>
        <begin position="341"/>
        <end position="509"/>
    </location>
</feature>
<dbReference type="PANTHER" id="PTHR10039">
    <property type="entry name" value="AMELOGENIN"/>
    <property type="match status" value="1"/>
</dbReference>
<reference evidence="6" key="2">
    <citation type="submission" date="2023-06" db="EMBL/GenBank/DDBJ databases">
        <authorList>
            <consortium name="Lawrence Berkeley National Laboratory"/>
            <person name="Haridas S."/>
            <person name="Hensen N."/>
            <person name="Bonometti L."/>
            <person name="Westerberg I."/>
            <person name="Brannstrom I.O."/>
            <person name="Guillou S."/>
            <person name="Cros-Aarteil S."/>
            <person name="Calhoun S."/>
            <person name="Kuo A."/>
            <person name="Mondo S."/>
            <person name="Pangilinan J."/>
            <person name="Riley R."/>
            <person name="Labutti K."/>
            <person name="Andreopoulos B."/>
            <person name="Lipzen A."/>
            <person name="Chen C."/>
            <person name="Yanf M."/>
            <person name="Daum C."/>
            <person name="Ng V."/>
            <person name="Clum A."/>
            <person name="Steindorff A."/>
            <person name="Ohm R."/>
            <person name="Martin F."/>
            <person name="Silar P."/>
            <person name="Natvig D."/>
            <person name="Lalanne C."/>
            <person name="Gautier V."/>
            <person name="Ament-Velasquez S.L."/>
            <person name="Kruys A."/>
            <person name="Hutchinson M.I."/>
            <person name="Powell A.J."/>
            <person name="Barry K."/>
            <person name="Miller A.N."/>
            <person name="Grigoriev I.V."/>
            <person name="Debuchy R."/>
            <person name="Gladieux P."/>
            <person name="Thoren M.H."/>
            <person name="Johannesson H."/>
        </authorList>
    </citation>
    <scope>NUCLEOTIDE SEQUENCE</scope>
    <source>
        <strain evidence="6">SMH4131-1</strain>
    </source>
</reference>
<evidence type="ECO:0000256" key="1">
    <source>
        <dbReference type="ARBA" id="ARBA00022737"/>
    </source>
</evidence>
<protein>
    <recommendedName>
        <fullName evidence="8">NACHT domain-containing protein</fullName>
    </recommendedName>
</protein>
<dbReference type="InterPro" id="IPR031348">
    <property type="entry name" value="PigL_N"/>
</dbReference>
<reference evidence="6" key="1">
    <citation type="journal article" date="2023" name="Mol. Phylogenet. Evol.">
        <title>Genome-scale phylogeny and comparative genomics of the fungal order Sordariales.</title>
        <authorList>
            <person name="Hensen N."/>
            <person name="Bonometti L."/>
            <person name="Westerberg I."/>
            <person name="Brannstrom I.O."/>
            <person name="Guillou S."/>
            <person name="Cros-Aarteil S."/>
            <person name="Calhoun S."/>
            <person name="Haridas S."/>
            <person name="Kuo A."/>
            <person name="Mondo S."/>
            <person name="Pangilinan J."/>
            <person name="Riley R."/>
            <person name="LaButti K."/>
            <person name="Andreopoulos B."/>
            <person name="Lipzen A."/>
            <person name="Chen C."/>
            <person name="Yan M."/>
            <person name="Daum C."/>
            <person name="Ng V."/>
            <person name="Clum A."/>
            <person name="Steindorff A."/>
            <person name="Ohm R.A."/>
            <person name="Martin F."/>
            <person name="Silar P."/>
            <person name="Natvig D.O."/>
            <person name="Lalanne C."/>
            <person name="Gautier V."/>
            <person name="Ament-Velasquez S.L."/>
            <person name="Kruys A."/>
            <person name="Hutchinson M.I."/>
            <person name="Powell A.J."/>
            <person name="Barry K."/>
            <person name="Miller A.N."/>
            <person name="Grigoriev I.V."/>
            <person name="Debuchy R."/>
            <person name="Gladieux P."/>
            <person name="Hiltunen Thoren M."/>
            <person name="Johannesson H."/>
        </authorList>
    </citation>
    <scope>NUCLEOTIDE SEQUENCE</scope>
    <source>
        <strain evidence="6">SMH4131-1</strain>
    </source>
</reference>
<dbReference type="Pfam" id="PF24883">
    <property type="entry name" value="NPHP3_N"/>
    <property type="match status" value="1"/>
</dbReference>
<feature type="compositionally biased region" description="Basic and acidic residues" evidence="2">
    <location>
        <begin position="329"/>
        <end position="338"/>
    </location>
</feature>
<dbReference type="Proteomes" id="UP001286456">
    <property type="component" value="Unassembled WGS sequence"/>
</dbReference>
<gene>
    <name evidence="6" type="ORF">B0T19DRAFT_269269</name>
</gene>
<accession>A0AAE0M4Y1</accession>
<dbReference type="PANTHER" id="PTHR10039:SF5">
    <property type="entry name" value="NACHT DOMAIN-CONTAINING PROTEIN"/>
    <property type="match status" value="1"/>
</dbReference>
<evidence type="ECO:0000313" key="6">
    <source>
        <dbReference type="EMBL" id="KAK3319591.1"/>
    </source>
</evidence>
<evidence type="ECO:0000259" key="5">
    <source>
        <dbReference type="Pfam" id="PF25053"/>
    </source>
</evidence>
<comment type="caution">
    <text evidence="6">The sequence shown here is derived from an EMBL/GenBank/DDBJ whole genome shotgun (WGS) entry which is preliminary data.</text>
</comment>
<evidence type="ECO:0000256" key="2">
    <source>
        <dbReference type="SAM" id="MobiDB-lite"/>
    </source>
</evidence>
<dbReference type="AlphaFoldDB" id="A0AAE0M4Y1"/>
<evidence type="ECO:0000259" key="4">
    <source>
        <dbReference type="Pfam" id="PF24883"/>
    </source>
</evidence>
<dbReference type="InterPro" id="IPR056884">
    <property type="entry name" value="NPHP3-like_N"/>
</dbReference>
<feature type="compositionally biased region" description="Polar residues" evidence="2">
    <location>
        <begin position="304"/>
        <end position="324"/>
    </location>
</feature>
<evidence type="ECO:0000259" key="3">
    <source>
        <dbReference type="Pfam" id="PF17111"/>
    </source>
</evidence>
<feature type="compositionally biased region" description="Acidic residues" evidence="2">
    <location>
        <begin position="293"/>
        <end position="303"/>
    </location>
</feature>
<evidence type="ECO:0000313" key="7">
    <source>
        <dbReference type="Proteomes" id="UP001286456"/>
    </source>
</evidence>
<dbReference type="InterPro" id="IPR056693">
    <property type="entry name" value="DUF7791"/>
</dbReference>
<keyword evidence="7" id="KW-1185">Reference proteome</keyword>
<organism evidence="6 7">
    <name type="scientific">Cercophora scortea</name>
    <dbReference type="NCBI Taxonomy" id="314031"/>
    <lineage>
        <taxon>Eukaryota</taxon>
        <taxon>Fungi</taxon>
        <taxon>Dikarya</taxon>
        <taxon>Ascomycota</taxon>
        <taxon>Pezizomycotina</taxon>
        <taxon>Sordariomycetes</taxon>
        <taxon>Sordariomycetidae</taxon>
        <taxon>Sordariales</taxon>
        <taxon>Lasiosphaeriaceae</taxon>
        <taxon>Cercophora</taxon>
    </lineage>
</organism>